<comment type="caution">
    <text evidence="1">The sequence shown here is derived from an EMBL/GenBank/DDBJ whole genome shotgun (WGS) entry which is preliminary data.</text>
</comment>
<evidence type="ECO:0000313" key="2">
    <source>
        <dbReference type="Proteomes" id="UP000799754"/>
    </source>
</evidence>
<name>A0ACB6RI07_9PLEO</name>
<reference evidence="1" key="1">
    <citation type="journal article" date="2020" name="Stud. Mycol.">
        <title>101 Dothideomycetes genomes: a test case for predicting lifestyles and emergence of pathogens.</title>
        <authorList>
            <person name="Haridas S."/>
            <person name="Albert R."/>
            <person name="Binder M."/>
            <person name="Bloem J."/>
            <person name="Labutti K."/>
            <person name="Salamov A."/>
            <person name="Andreopoulos B."/>
            <person name="Baker S."/>
            <person name="Barry K."/>
            <person name="Bills G."/>
            <person name="Bluhm B."/>
            <person name="Cannon C."/>
            <person name="Castanera R."/>
            <person name="Culley D."/>
            <person name="Daum C."/>
            <person name="Ezra D."/>
            <person name="Gonzalez J."/>
            <person name="Henrissat B."/>
            <person name="Kuo A."/>
            <person name="Liang C."/>
            <person name="Lipzen A."/>
            <person name="Lutzoni F."/>
            <person name="Magnuson J."/>
            <person name="Mondo S."/>
            <person name="Nolan M."/>
            <person name="Ohm R."/>
            <person name="Pangilinan J."/>
            <person name="Park H.-J."/>
            <person name="Ramirez L."/>
            <person name="Alfaro M."/>
            <person name="Sun H."/>
            <person name="Tritt A."/>
            <person name="Yoshinaga Y."/>
            <person name="Zwiers L.-H."/>
            <person name="Turgeon B."/>
            <person name="Goodwin S."/>
            <person name="Spatafora J."/>
            <person name="Crous P."/>
            <person name="Grigoriev I."/>
        </authorList>
    </citation>
    <scope>NUCLEOTIDE SEQUENCE</scope>
    <source>
        <strain evidence="1">CBS 525.71</strain>
    </source>
</reference>
<organism evidence="1 2">
    <name type="scientific">Macroventuria anomochaeta</name>
    <dbReference type="NCBI Taxonomy" id="301207"/>
    <lineage>
        <taxon>Eukaryota</taxon>
        <taxon>Fungi</taxon>
        <taxon>Dikarya</taxon>
        <taxon>Ascomycota</taxon>
        <taxon>Pezizomycotina</taxon>
        <taxon>Dothideomycetes</taxon>
        <taxon>Pleosporomycetidae</taxon>
        <taxon>Pleosporales</taxon>
        <taxon>Pleosporineae</taxon>
        <taxon>Didymellaceae</taxon>
        <taxon>Macroventuria</taxon>
    </lineage>
</organism>
<proteinExistence type="predicted"/>
<sequence length="722" mass="81399">KQRQGLLESLRFEQIDARQMTIKTAHAKTCKWLLKNVQYLNWLDTTKLGEHHGFLWIKGKAGTGKSTLMKFVWATAPKTMKGCIVLSFFFNARGEDIERSTIGTYRSLLLQLLERLPSLQSIFDSLGLSTSLFSSDHQWTIEPLKTLLEQAIRGLGKTSVVCFIDALDECEEEQVRDMVQFFERLGDLAATDAICFHVCFSSRHYPHITIRDGLELILEGQEGHTQDITNYVETELKIGKSKTAQQIRVELQEKASGIFMWVVLVVGILNKESDRGQILTLRRKLQEIPSDLYELFRDILTRDSNNQDELVLCIQWVLYARQPLSPEQLYHAIYSGIAPDMVLELDPKEITKDDIKRFILNSSKGLVEATVSKEQRVQFIHESVRDFLLKENGLSKIWPEYGSNFEGQSHDRLKQCCLNHISIDIITPLKIPDNLPKASLQQSAGLRKSATQTFPFLEYAVHNVLYHGDKAEGGGISQTGFLDIFPLPRWVKLDNLFEKHEVRRHTERVSLLYLLAELNMANLIRVLGSASRCMDVEAERYGCPLFSAVAMSSEKSLELCMDFIEVQRADSSPAAATDKRQSQQKSAQRAARRDFVYSKAKDFLLSAAELGHDGVLDLLVKSARFKIDSKDSRDRTVLWWASKNGCEMSARSLLAAGPAMVNSKDRDNKTPLFIAAEQGNQAVVEMLLESGADANAQSGYYSNALHTASAGGHKEVAMLLLD</sequence>
<accession>A0ACB6RI07</accession>
<evidence type="ECO:0000313" key="1">
    <source>
        <dbReference type="EMBL" id="KAF2621526.1"/>
    </source>
</evidence>
<feature type="non-terminal residue" evidence="1">
    <location>
        <position position="1"/>
    </location>
</feature>
<dbReference type="Proteomes" id="UP000799754">
    <property type="component" value="Unassembled WGS sequence"/>
</dbReference>
<gene>
    <name evidence="1" type="ORF">BU25DRAFT_313678</name>
</gene>
<protein>
    <submittedName>
        <fullName evidence="1">Uncharacterized protein</fullName>
    </submittedName>
</protein>
<dbReference type="EMBL" id="MU006754">
    <property type="protein sequence ID" value="KAF2621526.1"/>
    <property type="molecule type" value="Genomic_DNA"/>
</dbReference>
<keyword evidence="2" id="KW-1185">Reference proteome</keyword>
<feature type="non-terminal residue" evidence="1">
    <location>
        <position position="722"/>
    </location>
</feature>